<dbReference type="InterPro" id="IPR035952">
    <property type="entry name" value="Rhomboid-like_sf"/>
</dbReference>
<keyword evidence="6 8" id="KW-0472">Membrane</keyword>
<evidence type="ECO:0000313" key="11">
    <source>
        <dbReference type="Proteomes" id="UP000241462"/>
    </source>
</evidence>
<evidence type="ECO:0000256" key="4">
    <source>
        <dbReference type="ARBA" id="ARBA00022801"/>
    </source>
</evidence>
<comment type="subcellular location">
    <subcellularLocation>
        <location evidence="1">Membrane</location>
        <topology evidence="1">Multi-pass membrane protein</topology>
    </subcellularLocation>
</comment>
<evidence type="ECO:0000256" key="2">
    <source>
        <dbReference type="ARBA" id="ARBA00009045"/>
    </source>
</evidence>
<dbReference type="Proteomes" id="UP000241462">
    <property type="component" value="Unassembled WGS sequence"/>
</dbReference>
<keyword evidence="11" id="KW-1185">Reference proteome</keyword>
<keyword evidence="4" id="KW-0378">Hydrolase</keyword>
<gene>
    <name evidence="10" type="ORF">BD289DRAFT_203682</name>
</gene>
<keyword evidence="3 8" id="KW-0812">Transmembrane</keyword>
<evidence type="ECO:0000256" key="8">
    <source>
        <dbReference type="SAM" id="Phobius"/>
    </source>
</evidence>
<dbReference type="AlphaFoldDB" id="A0A2T3ACC0"/>
<evidence type="ECO:0000256" key="6">
    <source>
        <dbReference type="ARBA" id="ARBA00023136"/>
    </source>
</evidence>
<dbReference type="InterPro" id="IPR022764">
    <property type="entry name" value="Peptidase_S54_rhomboid_dom"/>
</dbReference>
<reference evidence="10 11" key="1">
    <citation type="journal article" date="2018" name="Mycol. Prog.">
        <title>Coniella lustricola, a new species from submerged detritus.</title>
        <authorList>
            <person name="Raudabaugh D.B."/>
            <person name="Iturriaga T."/>
            <person name="Carver A."/>
            <person name="Mondo S."/>
            <person name="Pangilinan J."/>
            <person name="Lipzen A."/>
            <person name="He G."/>
            <person name="Amirebrahimi M."/>
            <person name="Grigoriev I.V."/>
            <person name="Miller A.N."/>
        </authorList>
    </citation>
    <scope>NUCLEOTIDE SEQUENCE [LARGE SCALE GENOMIC DNA]</scope>
    <source>
        <strain evidence="10 11">B22-T-1</strain>
    </source>
</reference>
<evidence type="ECO:0000256" key="5">
    <source>
        <dbReference type="ARBA" id="ARBA00022989"/>
    </source>
</evidence>
<accession>A0A2T3ACC0</accession>
<dbReference type="EMBL" id="KZ678414">
    <property type="protein sequence ID" value="PSR90865.1"/>
    <property type="molecule type" value="Genomic_DNA"/>
</dbReference>
<dbReference type="SUPFAM" id="SSF144091">
    <property type="entry name" value="Rhomboid-like"/>
    <property type="match status" value="1"/>
</dbReference>
<feature type="compositionally biased region" description="Pro residues" evidence="7">
    <location>
        <begin position="234"/>
        <end position="243"/>
    </location>
</feature>
<dbReference type="InParanoid" id="A0A2T3ACC0"/>
<feature type="transmembrane region" description="Helical" evidence="8">
    <location>
        <begin position="115"/>
        <end position="133"/>
    </location>
</feature>
<evidence type="ECO:0000259" key="9">
    <source>
        <dbReference type="Pfam" id="PF01694"/>
    </source>
</evidence>
<evidence type="ECO:0000256" key="7">
    <source>
        <dbReference type="SAM" id="MobiDB-lite"/>
    </source>
</evidence>
<protein>
    <recommendedName>
        <fullName evidence="9">Peptidase S54 rhomboid domain-containing protein</fullName>
    </recommendedName>
</protein>
<name>A0A2T3ACC0_9PEZI</name>
<dbReference type="OrthoDB" id="418595at2759"/>
<feature type="domain" description="Peptidase S54 rhomboid" evidence="9">
    <location>
        <begin position="73"/>
        <end position="193"/>
    </location>
</feature>
<dbReference type="GO" id="GO:0004252">
    <property type="term" value="F:serine-type endopeptidase activity"/>
    <property type="evidence" value="ECO:0007669"/>
    <property type="project" value="InterPro"/>
</dbReference>
<evidence type="ECO:0000313" key="10">
    <source>
        <dbReference type="EMBL" id="PSR90865.1"/>
    </source>
</evidence>
<keyword evidence="5 8" id="KW-1133">Transmembrane helix</keyword>
<dbReference type="PANTHER" id="PTHR43731">
    <property type="entry name" value="RHOMBOID PROTEASE"/>
    <property type="match status" value="1"/>
</dbReference>
<dbReference type="Gene3D" id="1.20.1540.10">
    <property type="entry name" value="Rhomboid-like"/>
    <property type="match status" value="1"/>
</dbReference>
<dbReference type="GO" id="GO:0016020">
    <property type="term" value="C:membrane"/>
    <property type="evidence" value="ECO:0007669"/>
    <property type="project" value="UniProtKB-SubCell"/>
</dbReference>
<feature type="region of interest" description="Disordered" evidence="7">
    <location>
        <begin position="201"/>
        <end position="267"/>
    </location>
</feature>
<evidence type="ECO:0000256" key="3">
    <source>
        <dbReference type="ARBA" id="ARBA00022692"/>
    </source>
</evidence>
<dbReference type="PANTHER" id="PTHR43731:SF14">
    <property type="entry name" value="PRESENILIN-ASSOCIATED RHOMBOID-LIKE PROTEIN, MITOCHONDRIAL"/>
    <property type="match status" value="1"/>
</dbReference>
<comment type="similarity">
    <text evidence="2">Belongs to the peptidase S54 family.</text>
</comment>
<feature type="transmembrane region" description="Helical" evidence="8">
    <location>
        <begin position="145"/>
        <end position="167"/>
    </location>
</feature>
<dbReference type="GO" id="GO:0006465">
    <property type="term" value="P:signal peptide processing"/>
    <property type="evidence" value="ECO:0007669"/>
    <property type="project" value="TreeGrafter"/>
</dbReference>
<dbReference type="InterPro" id="IPR050925">
    <property type="entry name" value="Rhomboid_protease_S54"/>
</dbReference>
<organism evidence="10 11">
    <name type="scientific">Coniella lustricola</name>
    <dbReference type="NCBI Taxonomy" id="2025994"/>
    <lineage>
        <taxon>Eukaryota</taxon>
        <taxon>Fungi</taxon>
        <taxon>Dikarya</taxon>
        <taxon>Ascomycota</taxon>
        <taxon>Pezizomycotina</taxon>
        <taxon>Sordariomycetes</taxon>
        <taxon>Sordariomycetidae</taxon>
        <taxon>Diaporthales</taxon>
        <taxon>Schizoparmaceae</taxon>
        <taxon>Coniella</taxon>
    </lineage>
</organism>
<dbReference type="Pfam" id="PF01694">
    <property type="entry name" value="Rhomboid"/>
    <property type="match status" value="1"/>
</dbReference>
<feature type="compositionally biased region" description="Basic residues" evidence="7">
    <location>
        <begin position="253"/>
        <end position="267"/>
    </location>
</feature>
<proteinExistence type="inferred from homology"/>
<evidence type="ECO:0000256" key="1">
    <source>
        <dbReference type="ARBA" id="ARBA00004141"/>
    </source>
</evidence>
<sequence length="267" mass="29358">MSYRGSAIKVLTWGTIGVNVAVFAKWNIFVDLRDHATGRVLKRGEPGYLQARAKHDYAMFDKFTLSKHNIDQGRWYTTLTSAISHRDFVHLLFNMFVFKQAADVASFIGLSPLRFTLLGLGSALGGSAGALYDKNRCIRNGEPDIPSLGASGMVQGMLVATMFAAPWLPMSVMFIPVEISYRTAVLGFIAWDMYNLHSEVTSGKRQETSVKPSPPSTPLSPRSFGSRHSAIPKNPSPAPPEPPASKSNSIHKPLQKSRKSPTIKKRP</sequence>